<evidence type="ECO:0000313" key="1">
    <source>
        <dbReference type="EMBL" id="PLW19341.1"/>
    </source>
</evidence>
<comment type="caution">
    <text evidence="1">The sequence shown here is derived from an EMBL/GenBank/DDBJ whole genome shotgun (WGS) entry which is preliminary data.</text>
</comment>
<keyword evidence="2" id="KW-1185">Reference proteome</keyword>
<gene>
    <name evidence="1" type="ORF">PCANC_09116</name>
</gene>
<sequence>MTICAPVEVSTQTPCRATTRPSDDKARLLSGCRRFDGTMSSRTPCRATTRPSDDQAQWLSGCPRFDGTGVLTSQSPRQNIVRLIQCGIWMSQPKGRQDAGCFAGG</sequence>
<reference evidence="1 2" key="1">
    <citation type="submission" date="2017-11" db="EMBL/GenBank/DDBJ databases">
        <title>De novo assembly and phasing of dikaryotic genomes from two isolates of Puccinia coronata f. sp. avenae, the causal agent of oat crown rust.</title>
        <authorList>
            <person name="Miller M.E."/>
            <person name="Zhang Y."/>
            <person name="Omidvar V."/>
            <person name="Sperschneider J."/>
            <person name="Schwessinger B."/>
            <person name="Raley C."/>
            <person name="Palmer J.M."/>
            <person name="Garnica D."/>
            <person name="Upadhyaya N."/>
            <person name="Rathjen J."/>
            <person name="Taylor J.M."/>
            <person name="Park R.F."/>
            <person name="Dodds P.N."/>
            <person name="Hirsch C.D."/>
            <person name="Kianian S.F."/>
            <person name="Figueroa M."/>
        </authorList>
    </citation>
    <scope>NUCLEOTIDE SEQUENCE [LARGE SCALE GENOMIC DNA]</scope>
    <source>
        <strain evidence="1">12NC29</strain>
    </source>
</reference>
<protein>
    <submittedName>
        <fullName evidence="1">Uncharacterized protein</fullName>
    </submittedName>
</protein>
<proteinExistence type="predicted"/>
<name>A0A2N5T1F4_9BASI</name>
<accession>A0A2N5T1F4</accession>
<organism evidence="1 2">
    <name type="scientific">Puccinia coronata f. sp. avenae</name>
    <dbReference type="NCBI Taxonomy" id="200324"/>
    <lineage>
        <taxon>Eukaryota</taxon>
        <taxon>Fungi</taxon>
        <taxon>Dikarya</taxon>
        <taxon>Basidiomycota</taxon>
        <taxon>Pucciniomycotina</taxon>
        <taxon>Pucciniomycetes</taxon>
        <taxon>Pucciniales</taxon>
        <taxon>Pucciniaceae</taxon>
        <taxon>Puccinia</taxon>
    </lineage>
</organism>
<dbReference type="Proteomes" id="UP000235388">
    <property type="component" value="Unassembled WGS sequence"/>
</dbReference>
<evidence type="ECO:0000313" key="2">
    <source>
        <dbReference type="Proteomes" id="UP000235388"/>
    </source>
</evidence>
<dbReference type="EMBL" id="PGCJ01000814">
    <property type="protein sequence ID" value="PLW19341.1"/>
    <property type="molecule type" value="Genomic_DNA"/>
</dbReference>
<dbReference type="AlphaFoldDB" id="A0A2N5T1F4"/>